<sequence>MGCISSKSSNHQQPNVQVIIPNPYSLSLVPPSNTNHTIDHEPPKQDDTLFIHTNLKTNDTLERCSSFHTVEEYDELLQRISNCSDAELAGVPVSETTDSTCKNDRNIEIGDTGKQDMEFQTVASLRQWLHAPGGGGRGDADVATIDYTNPRVGFSFYENNIQGPEEKSVLVKTGKQDDEESIAELVAAFDKYMQQLQIDEDDILKQIHNMIS</sequence>
<gene>
    <name evidence="1" type="ORF">L1987_55793</name>
</gene>
<evidence type="ECO:0000313" key="2">
    <source>
        <dbReference type="Proteomes" id="UP001056120"/>
    </source>
</evidence>
<accession>A0ACB9EC07</accession>
<keyword evidence="2" id="KW-1185">Reference proteome</keyword>
<comment type="caution">
    <text evidence="1">The sequence shown here is derived from an EMBL/GenBank/DDBJ whole genome shotgun (WGS) entry which is preliminary data.</text>
</comment>
<reference evidence="2" key="1">
    <citation type="journal article" date="2022" name="Mol. Ecol. Resour.">
        <title>The genomes of chicory, endive, great burdock and yacon provide insights into Asteraceae palaeo-polyploidization history and plant inulin production.</title>
        <authorList>
            <person name="Fan W."/>
            <person name="Wang S."/>
            <person name="Wang H."/>
            <person name="Wang A."/>
            <person name="Jiang F."/>
            <person name="Liu H."/>
            <person name="Zhao H."/>
            <person name="Xu D."/>
            <person name="Zhang Y."/>
        </authorList>
    </citation>
    <scope>NUCLEOTIDE SEQUENCE [LARGE SCALE GENOMIC DNA]</scope>
    <source>
        <strain evidence="2">cv. Yunnan</strain>
    </source>
</reference>
<dbReference type="EMBL" id="CM042035">
    <property type="protein sequence ID" value="KAI3755982.1"/>
    <property type="molecule type" value="Genomic_DNA"/>
</dbReference>
<organism evidence="1 2">
    <name type="scientific">Smallanthus sonchifolius</name>
    <dbReference type="NCBI Taxonomy" id="185202"/>
    <lineage>
        <taxon>Eukaryota</taxon>
        <taxon>Viridiplantae</taxon>
        <taxon>Streptophyta</taxon>
        <taxon>Embryophyta</taxon>
        <taxon>Tracheophyta</taxon>
        <taxon>Spermatophyta</taxon>
        <taxon>Magnoliopsida</taxon>
        <taxon>eudicotyledons</taxon>
        <taxon>Gunneridae</taxon>
        <taxon>Pentapetalae</taxon>
        <taxon>asterids</taxon>
        <taxon>campanulids</taxon>
        <taxon>Asterales</taxon>
        <taxon>Asteraceae</taxon>
        <taxon>Asteroideae</taxon>
        <taxon>Heliantheae alliance</taxon>
        <taxon>Millerieae</taxon>
        <taxon>Smallanthus</taxon>
    </lineage>
</organism>
<dbReference type="Proteomes" id="UP001056120">
    <property type="component" value="Linkage Group LG18"/>
</dbReference>
<reference evidence="1 2" key="2">
    <citation type="journal article" date="2022" name="Mol. Ecol. Resour.">
        <title>The genomes of chicory, endive, great burdock and yacon provide insights into Asteraceae paleo-polyploidization history and plant inulin production.</title>
        <authorList>
            <person name="Fan W."/>
            <person name="Wang S."/>
            <person name="Wang H."/>
            <person name="Wang A."/>
            <person name="Jiang F."/>
            <person name="Liu H."/>
            <person name="Zhao H."/>
            <person name="Xu D."/>
            <person name="Zhang Y."/>
        </authorList>
    </citation>
    <scope>NUCLEOTIDE SEQUENCE [LARGE SCALE GENOMIC DNA]</scope>
    <source>
        <strain evidence="2">cv. Yunnan</strain>
        <tissue evidence="1">Leaves</tissue>
    </source>
</reference>
<evidence type="ECO:0000313" key="1">
    <source>
        <dbReference type="EMBL" id="KAI3755982.1"/>
    </source>
</evidence>
<name>A0ACB9EC07_9ASTR</name>
<protein>
    <submittedName>
        <fullName evidence="1">Uncharacterized protein</fullName>
    </submittedName>
</protein>
<proteinExistence type="predicted"/>